<feature type="domain" description="DAGKc" evidence="8">
    <location>
        <begin position="113"/>
        <end position="255"/>
    </location>
</feature>
<evidence type="ECO:0000256" key="6">
    <source>
        <dbReference type="ARBA" id="ARBA00023136"/>
    </source>
</evidence>
<evidence type="ECO:0000256" key="4">
    <source>
        <dbReference type="ARBA" id="ARBA00022777"/>
    </source>
</evidence>
<keyword evidence="10" id="KW-1185">Reference proteome</keyword>
<dbReference type="InterPro" id="IPR045540">
    <property type="entry name" value="YegS/DAGK_C"/>
</dbReference>
<proteinExistence type="predicted"/>
<evidence type="ECO:0000313" key="10">
    <source>
        <dbReference type="Proteomes" id="UP000825729"/>
    </source>
</evidence>
<dbReference type="AlphaFoldDB" id="A0AAV7EWH2"/>
<evidence type="ECO:0000256" key="2">
    <source>
        <dbReference type="ARBA" id="ARBA00022679"/>
    </source>
</evidence>
<dbReference type="Pfam" id="PF00781">
    <property type="entry name" value="DAGK_cat"/>
    <property type="match status" value="1"/>
</dbReference>
<evidence type="ECO:0000256" key="1">
    <source>
        <dbReference type="ARBA" id="ARBA00004148"/>
    </source>
</evidence>
<dbReference type="FunFam" id="3.40.50.10330:FF:000005">
    <property type="entry name" value="Sphingosine kinase 2"/>
    <property type="match status" value="1"/>
</dbReference>
<dbReference type="GO" id="GO:0005524">
    <property type="term" value="F:ATP binding"/>
    <property type="evidence" value="ECO:0007669"/>
    <property type="project" value="UniProtKB-KW"/>
</dbReference>
<dbReference type="EMBL" id="JAINDJ010000003">
    <property type="protein sequence ID" value="KAG9452754.1"/>
    <property type="molecule type" value="Genomic_DNA"/>
</dbReference>
<dbReference type="PANTHER" id="PTHR12358:SF31">
    <property type="entry name" value="ACYLGLYCEROL KINASE, MITOCHONDRIAL"/>
    <property type="match status" value="1"/>
</dbReference>
<keyword evidence="4" id="KW-0418">Kinase</keyword>
<dbReference type="SMART" id="SM00046">
    <property type="entry name" value="DAGKc"/>
    <property type="match status" value="1"/>
</dbReference>
<comment type="caution">
    <text evidence="9">The sequence shown here is derived from an EMBL/GenBank/DDBJ whole genome shotgun (WGS) entry which is preliminary data.</text>
</comment>
<keyword evidence="6" id="KW-0472">Membrane</keyword>
<dbReference type="EC" id="2.7.1.91" evidence="7"/>
<dbReference type="SUPFAM" id="SSF111331">
    <property type="entry name" value="NAD kinase/diacylglycerol kinase-like"/>
    <property type="match status" value="1"/>
</dbReference>
<comment type="subcellular location">
    <subcellularLocation>
        <location evidence="1">Vacuole membrane</location>
        <topology evidence="1">Peripheral membrane protein</topology>
    </subcellularLocation>
</comment>
<evidence type="ECO:0000259" key="8">
    <source>
        <dbReference type="PROSITE" id="PS50146"/>
    </source>
</evidence>
<dbReference type="InterPro" id="IPR050187">
    <property type="entry name" value="Lipid_Phosphate_FormReg"/>
</dbReference>
<keyword evidence="2" id="KW-0808">Transferase</keyword>
<gene>
    <name evidence="9" type="ORF">H6P81_005658</name>
</gene>
<dbReference type="GO" id="GO:0071215">
    <property type="term" value="P:cellular response to abscisic acid stimulus"/>
    <property type="evidence" value="ECO:0007669"/>
    <property type="project" value="UniProtKB-ARBA"/>
</dbReference>
<dbReference type="Pfam" id="PF19279">
    <property type="entry name" value="YegS_C"/>
    <property type="match status" value="1"/>
</dbReference>
<dbReference type="PANTHER" id="PTHR12358">
    <property type="entry name" value="SPHINGOSINE KINASE"/>
    <property type="match status" value="1"/>
</dbReference>
<keyword evidence="5" id="KW-0067">ATP-binding</keyword>
<keyword evidence="3" id="KW-0547">Nucleotide-binding</keyword>
<sequence length="495" mass="54704">MATTAVDADQQTLKDPVKYEGKQSELSLSPDGMLRWTAPCGGERCLVIENEVLGFAGEGAQLTVRAYVEKGVGFFCGAGRRHRERKDYVFEMSSEDSRRNWSGKLKEHIDLLGRPKRLFVVVNPFGGSKSALKIFHKEVHPMLVAADVQFTLQETHHQLHAKSLAHSLDLSKYDGIVCVSGDGVLVEVVNGLLQREDWAAAIKMPIGVVPAGTGNGMAKSLLDSADDCCSPANAVMTIIRGHRCPLDVATVLQQGKRFFSVLMLSWGLIADIDIESERYRWMGSSRLDFYCIVRILWLRRYQGRIFFVPAPGYEAFGEPVKQSSEASSTLDMWQQNQEANPNVQRSGYQGPTTRFEKSEWKTIEGPFISVWLHNVPWGSEDTMAAPDAKFSDGYLDLIVTQNCPKSSLLGMMTKLKDGSHVKSPYIKYLKVKALQLEPGNRTGEKSTGGIIDADGEVLARGEGTYRNGQGDLMAYGPPIQMTVDKGLATLFSPRS</sequence>
<organism evidence="9 10">
    <name type="scientific">Aristolochia fimbriata</name>
    <name type="common">White veined hardy Dutchman's pipe vine</name>
    <dbReference type="NCBI Taxonomy" id="158543"/>
    <lineage>
        <taxon>Eukaryota</taxon>
        <taxon>Viridiplantae</taxon>
        <taxon>Streptophyta</taxon>
        <taxon>Embryophyta</taxon>
        <taxon>Tracheophyta</taxon>
        <taxon>Spermatophyta</taxon>
        <taxon>Magnoliopsida</taxon>
        <taxon>Magnoliidae</taxon>
        <taxon>Piperales</taxon>
        <taxon>Aristolochiaceae</taxon>
        <taxon>Aristolochia</taxon>
    </lineage>
</organism>
<evidence type="ECO:0000313" key="9">
    <source>
        <dbReference type="EMBL" id="KAG9452754.1"/>
    </source>
</evidence>
<dbReference type="GO" id="GO:0005774">
    <property type="term" value="C:vacuolar membrane"/>
    <property type="evidence" value="ECO:0007669"/>
    <property type="project" value="UniProtKB-SubCell"/>
</dbReference>
<dbReference type="PROSITE" id="PS50146">
    <property type="entry name" value="DAGK"/>
    <property type="match status" value="1"/>
</dbReference>
<evidence type="ECO:0000256" key="3">
    <source>
        <dbReference type="ARBA" id="ARBA00022741"/>
    </source>
</evidence>
<dbReference type="Proteomes" id="UP000825729">
    <property type="component" value="Unassembled WGS sequence"/>
</dbReference>
<evidence type="ECO:0000256" key="5">
    <source>
        <dbReference type="ARBA" id="ARBA00022840"/>
    </source>
</evidence>
<dbReference type="GO" id="GO:0046512">
    <property type="term" value="P:sphingosine biosynthetic process"/>
    <property type="evidence" value="ECO:0007669"/>
    <property type="project" value="TreeGrafter"/>
</dbReference>
<dbReference type="GO" id="GO:0008481">
    <property type="term" value="F:sphingosine kinase activity"/>
    <property type="evidence" value="ECO:0007669"/>
    <property type="project" value="UniProtKB-EC"/>
</dbReference>
<reference evidence="9 10" key="1">
    <citation type="submission" date="2021-07" db="EMBL/GenBank/DDBJ databases">
        <title>The Aristolochia fimbriata genome: insights into angiosperm evolution, floral development and chemical biosynthesis.</title>
        <authorList>
            <person name="Jiao Y."/>
        </authorList>
    </citation>
    <scope>NUCLEOTIDE SEQUENCE [LARGE SCALE GENOMIC DNA]</scope>
    <source>
        <strain evidence="9">IBCAS-2021</strain>
        <tissue evidence="9">Leaf</tissue>
    </source>
</reference>
<protein>
    <recommendedName>
        <fullName evidence="7">sphingosine kinase</fullName>
        <ecNumber evidence="7">2.7.1.91</ecNumber>
    </recommendedName>
</protein>
<dbReference type="InterPro" id="IPR016064">
    <property type="entry name" value="NAD/diacylglycerol_kinase_sf"/>
</dbReference>
<dbReference type="InterPro" id="IPR017438">
    <property type="entry name" value="ATP-NAD_kinase_N"/>
</dbReference>
<name>A0AAV7EWH2_ARIFI</name>
<accession>A0AAV7EWH2</accession>
<dbReference type="Gene3D" id="3.40.50.10330">
    <property type="entry name" value="Probable inorganic polyphosphate/atp-NAD kinase, domain 1"/>
    <property type="match status" value="1"/>
</dbReference>
<dbReference type="InterPro" id="IPR001206">
    <property type="entry name" value="Diacylglycerol_kinase_cat_dom"/>
</dbReference>
<dbReference type="Gene3D" id="2.60.200.40">
    <property type="match status" value="1"/>
</dbReference>
<evidence type="ECO:0000256" key="7">
    <source>
        <dbReference type="ARBA" id="ARBA00044037"/>
    </source>
</evidence>